<evidence type="ECO:0000313" key="3">
    <source>
        <dbReference type="Proteomes" id="UP000474104"/>
    </source>
</evidence>
<comment type="caution">
    <text evidence="2">The sequence shown here is derived from an EMBL/GenBank/DDBJ whole genome shotgun (WGS) entry which is preliminary data.</text>
</comment>
<dbReference type="GO" id="GO:0003677">
    <property type="term" value="F:DNA binding"/>
    <property type="evidence" value="ECO:0007669"/>
    <property type="project" value="InterPro"/>
</dbReference>
<dbReference type="SUPFAM" id="SSF56349">
    <property type="entry name" value="DNA breaking-rejoining enzymes"/>
    <property type="match status" value="1"/>
</dbReference>
<protein>
    <submittedName>
        <fullName evidence="2">Site-specific integrase</fullName>
    </submittedName>
</protein>
<dbReference type="InterPro" id="IPR011010">
    <property type="entry name" value="DNA_brk_join_enz"/>
</dbReference>
<gene>
    <name evidence="2" type="ORF">FMM80_21020</name>
</gene>
<dbReference type="Gene3D" id="1.10.443.10">
    <property type="entry name" value="Intergrase catalytic core"/>
    <property type="match status" value="1"/>
</dbReference>
<dbReference type="GO" id="GO:0015074">
    <property type="term" value="P:DNA integration"/>
    <property type="evidence" value="ECO:0007669"/>
    <property type="project" value="InterPro"/>
</dbReference>
<dbReference type="GO" id="GO:0006310">
    <property type="term" value="P:DNA recombination"/>
    <property type="evidence" value="ECO:0007669"/>
    <property type="project" value="UniProtKB-KW"/>
</dbReference>
<dbReference type="AlphaFoldDB" id="A0A9X5CAC1"/>
<proteinExistence type="predicted"/>
<keyword evidence="1" id="KW-0233">DNA recombination</keyword>
<dbReference type="InterPro" id="IPR013762">
    <property type="entry name" value="Integrase-like_cat_sf"/>
</dbReference>
<evidence type="ECO:0000313" key="2">
    <source>
        <dbReference type="EMBL" id="NDO70999.1"/>
    </source>
</evidence>
<reference evidence="2 3" key="1">
    <citation type="submission" date="2019-07" db="EMBL/GenBank/DDBJ databases">
        <title>Draft genome sequences of 15 bacterial species constituting the stable defined intestinal microbiota of the GM15 gnotobiotic mouse model.</title>
        <authorList>
            <person name="Elie C."/>
            <person name="Mathieu A."/>
            <person name="Saliou A."/>
            <person name="Darnaud M."/>
            <person name="Leulier F."/>
            <person name="Tamellini A."/>
        </authorList>
    </citation>
    <scope>NUCLEOTIDE SEQUENCE [LARGE SCALE GENOMIC DNA]</scope>
    <source>
        <strain evidence="3">ASF 502</strain>
    </source>
</reference>
<dbReference type="Proteomes" id="UP000474104">
    <property type="component" value="Unassembled WGS sequence"/>
</dbReference>
<evidence type="ECO:0000256" key="1">
    <source>
        <dbReference type="ARBA" id="ARBA00023172"/>
    </source>
</evidence>
<dbReference type="OrthoDB" id="2217146at2"/>
<accession>A0A9X5CAC1</accession>
<sequence length="297" mass="34309">MGKKSNLMHQAIKQLNKQKKFGESKFDAKKAARQSGESTAVRGIYSTATYNSYVKVCKQFITETLANHREVKNFADCRQYVAEFLQAKEEQGVSAWTLGLYGSALASAYGCGKRDFNYNYPVRSRANIKRCRGINSSDYRYPEEKWDTAKLILKSTGCRRMEFLRLRKEDFRETNDGNLEVYKRGKGGIERWCLVNPKYKDDLKEYLKTAETHSINGEDRLFLKAQLPQGSIHDLRADYAKDLYQYFENRGDVATGKIYHCRADMIGHSYDKGILQAVSYNLQHSRNNVVVSNYLWK</sequence>
<name>A0A9X5CAC1_9FIRM</name>
<organism evidence="2 3">
    <name type="scientific">Schaedlerella arabinosiphila</name>
    <dbReference type="NCBI Taxonomy" id="2044587"/>
    <lineage>
        <taxon>Bacteria</taxon>
        <taxon>Bacillati</taxon>
        <taxon>Bacillota</taxon>
        <taxon>Clostridia</taxon>
        <taxon>Lachnospirales</taxon>
        <taxon>Lachnospiraceae</taxon>
        <taxon>Schaedlerella</taxon>
    </lineage>
</organism>
<dbReference type="RefSeq" id="WP_004079831.1">
    <property type="nucleotide sequence ID" value="NZ_VIRB01000129.1"/>
</dbReference>
<dbReference type="EMBL" id="VIRB01000129">
    <property type="protein sequence ID" value="NDO70999.1"/>
    <property type="molecule type" value="Genomic_DNA"/>
</dbReference>